<evidence type="ECO:0000313" key="5">
    <source>
        <dbReference type="Proteomes" id="UP001497497"/>
    </source>
</evidence>
<dbReference type="Proteomes" id="UP001497497">
    <property type="component" value="Unassembled WGS sequence"/>
</dbReference>
<dbReference type="AlphaFoldDB" id="A0AAV2HW50"/>
<dbReference type="PANTHER" id="PTHR43364:SF4">
    <property type="entry name" value="NAD(P)-LINKED OXIDOREDUCTASE SUPERFAMILY PROTEIN"/>
    <property type="match status" value="1"/>
</dbReference>
<accession>A0AAV2HW50</accession>
<feature type="non-terminal residue" evidence="4">
    <location>
        <position position="1"/>
    </location>
</feature>
<dbReference type="InterPro" id="IPR050523">
    <property type="entry name" value="AKR_Detox_Biosynth"/>
</dbReference>
<evidence type="ECO:0000256" key="1">
    <source>
        <dbReference type="ARBA" id="ARBA00023002"/>
    </source>
</evidence>
<name>A0AAV2HW50_LYMST</name>
<evidence type="ECO:0000259" key="3">
    <source>
        <dbReference type="Pfam" id="PF00248"/>
    </source>
</evidence>
<evidence type="ECO:0000256" key="2">
    <source>
        <dbReference type="ARBA" id="ARBA00038157"/>
    </source>
</evidence>
<dbReference type="InterPro" id="IPR023210">
    <property type="entry name" value="NADP_OxRdtase_dom"/>
</dbReference>
<feature type="non-terminal residue" evidence="4">
    <location>
        <position position="54"/>
    </location>
</feature>
<protein>
    <recommendedName>
        <fullName evidence="3">NADP-dependent oxidoreductase domain-containing protein</fullName>
    </recommendedName>
</protein>
<evidence type="ECO:0000313" key="4">
    <source>
        <dbReference type="EMBL" id="CAL1538331.1"/>
    </source>
</evidence>
<reference evidence="4 5" key="1">
    <citation type="submission" date="2024-04" db="EMBL/GenBank/DDBJ databases">
        <authorList>
            <consortium name="Genoscope - CEA"/>
            <person name="William W."/>
        </authorList>
    </citation>
    <scope>NUCLEOTIDE SEQUENCE [LARGE SCALE GENOMIC DNA]</scope>
</reference>
<organism evidence="4 5">
    <name type="scientific">Lymnaea stagnalis</name>
    <name type="common">Great pond snail</name>
    <name type="synonym">Helix stagnalis</name>
    <dbReference type="NCBI Taxonomy" id="6523"/>
    <lineage>
        <taxon>Eukaryota</taxon>
        <taxon>Metazoa</taxon>
        <taxon>Spiralia</taxon>
        <taxon>Lophotrochozoa</taxon>
        <taxon>Mollusca</taxon>
        <taxon>Gastropoda</taxon>
        <taxon>Heterobranchia</taxon>
        <taxon>Euthyneura</taxon>
        <taxon>Panpulmonata</taxon>
        <taxon>Hygrophila</taxon>
        <taxon>Lymnaeoidea</taxon>
        <taxon>Lymnaeidae</taxon>
        <taxon>Lymnaea</taxon>
    </lineage>
</organism>
<dbReference type="Pfam" id="PF00248">
    <property type="entry name" value="Aldo_ket_red"/>
    <property type="match status" value="1"/>
</dbReference>
<gene>
    <name evidence="4" type="ORF">GSLYS_00012152001</name>
</gene>
<sequence length="54" mass="6335">RQERENYVIATKVRFSMGVEQNVNNVGLSRRHITASIDKSLDRLHTNYVDLYQV</sequence>
<dbReference type="EMBL" id="CAXITT010000294">
    <property type="protein sequence ID" value="CAL1538331.1"/>
    <property type="molecule type" value="Genomic_DNA"/>
</dbReference>
<comment type="caution">
    <text evidence="4">The sequence shown here is derived from an EMBL/GenBank/DDBJ whole genome shotgun (WGS) entry which is preliminary data.</text>
</comment>
<keyword evidence="1" id="KW-0560">Oxidoreductase</keyword>
<comment type="similarity">
    <text evidence="2">Belongs to the aldo/keto reductase family. Aldo/keto reductase 2 subfamily.</text>
</comment>
<proteinExistence type="inferred from homology"/>
<dbReference type="GO" id="GO:0016491">
    <property type="term" value="F:oxidoreductase activity"/>
    <property type="evidence" value="ECO:0007669"/>
    <property type="project" value="UniProtKB-KW"/>
</dbReference>
<dbReference type="Gene3D" id="3.20.20.100">
    <property type="entry name" value="NADP-dependent oxidoreductase domain"/>
    <property type="match status" value="1"/>
</dbReference>
<keyword evidence="5" id="KW-1185">Reference proteome</keyword>
<dbReference type="InterPro" id="IPR036812">
    <property type="entry name" value="NAD(P)_OxRdtase_dom_sf"/>
</dbReference>
<dbReference type="SUPFAM" id="SSF51430">
    <property type="entry name" value="NAD(P)-linked oxidoreductase"/>
    <property type="match status" value="1"/>
</dbReference>
<feature type="domain" description="NADP-dependent oxidoreductase" evidence="3">
    <location>
        <begin position="2"/>
        <end position="54"/>
    </location>
</feature>
<dbReference type="PANTHER" id="PTHR43364">
    <property type="entry name" value="NADH-SPECIFIC METHYLGLYOXAL REDUCTASE-RELATED"/>
    <property type="match status" value="1"/>
</dbReference>